<protein>
    <submittedName>
        <fullName evidence="2">Hydrophobic surface binding protein A domain-containing protein</fullName>
    </submittedName>
</protein>
<evidence type="ECO:0000256" key="1">
    <source>
        <dbReference type="SAM" id="SignalP"/>
    </source>
</evidence>
<dbReference type="Gene3D" id="1.20.1280.140">
    <property type="match status" value="1"/>
</dbReference>
<comment type="caution">
    <text evidence="2">The sequence shown here is derived from an EMBL/GenBank/DDBJ whole genome shotgun (WGS) entry which is preliminary data.</text>
</comment>
<keyword evidence="3" id="KW-1185">Reference proteome</keyword>
<accession>A0AB34FRC8</accession>
<dbReference type="EMBL" id="JAQHRD010000004">
    <property type="protein sequence ID" value="KAJ6441349.1"/>
    <property type="molecule type" value="Genomic_DNA"/>
</dbReference>
<keyword evidence="1" id="KW-0732">Signal</keyword>
<gene>
    <name evidence="2" type="ORF">O9K51_04897</name>
</gene>
<feature type="signal peptide" evidence="1">
    <location>
        <begin position="1"/>
        <end position="24"/>
    </location>
</feature>
<reference evidence="2" key="1">
    <citation type="submission" date="2023-01" db="EMBL/GenBank/DDBJ databases">
        <title>The growth and conidiation of Purpureocillium lavendulum are regulated by nitrogen source and histone H3K14 acetylation.</title>
        <authorList>
            <person name="Tang P."/>
            <person name="Han J."/>
            <person name="Zhang C."/>
            <person name="Tang P."/>
            <person name="Qi F."/>
            <person name="Zhang K."/>
            <person name="Liang L."/>
        </authorList>
    </citation>
    <scope>NUCLEOTIDE SEQUENCE</scope>
    <source>
        <strain evidence="2">YMF1.00683</strain>
    </source>
</reference>
<name>A0AB34FRC8_9HYPO</name>
<dbReference type="InterPro" id="IPR021054">
    <property type="entry name" value="Cell_wall_mannoprotein_1"/>
</dbReference>
<dbReference type="Pfam" id="PF12296">
    <property type="entry name" value="HsbA"/>
    <property type="match status" value="1"/>
</dbReference>
<evidence type="ECO:0000313" key="2">
    <source>
        <dbReference type="EMBL" id="KAJ6441349.1"/>
    </source>
</evidence>
<dbReference type="Proteomes" id="UP001163105">
    <property type="component" value="Unassembled WGS sequence"/>
</dbReference>
<proteinExistence type="predicted"/>
<sequence length="180" mass="19820">MRITLGVFLLAGKVAVADLHTVLALKHIMESTVAYHKSLSEYDGSYAGGISLWRKSASLLKTLKAEASHANASLHERLTPEEDEQLEQEGLDVALSLAREVQAAVDTAISKKPLMEGVPLLGRQIALQYFNNMHKTASHLGSLFGPKVSQKRSEQGQKLIQQVDDEFKRGLQAFRNELPT</sequence>
<evidence type="ECO:0000313" key="3">
    <source>
        <dbReference type="Proteomes" id="UP001163105"/>
    </source>
</evidence>
<organism evidence="2 3">
    <name type="scientific">Purpureocillium lavendulum</name>
    <dbReference type="NCBI Taxonomy" id="1247861"/>
    <lineage>
        <taxon>Eukaryota</taxon>
        <taxon>Fungi</taxon>
        <taxon>Dikarya</taxon>
        <taxon>Ascomycota</taxon>
        <taxon>Pezizomycotina</taxon>
        <taxon>Sordariomycetes</taxon>
        <taxon>Hypocreomycetidae</taxon>
        <taxon>Hypocreales</taxon>
        <taxon>Ophiocordycipitaceae</taxon>
        <taxon>Purpureocillium</taxon>
    </lineage>
</organism>
<feature type="chain" id="PRO_5044255880" evidence="1">
    <location>
        <begin position="25"/>
        <end position="180"/>
    </location>
</feature>
<dbReference type="AlphaFoldDB" id="A0AB34FRC8"/>